<dbReference type="AlphaFoldDB" id="A0AAY4DSE8"/>
<organism evidence="13 14">
    <name type="scientific">Denticeps clupeoides</name>
    <name type="common">denticle herring</name>
    <dbReference type="NCBI Taxonomy" id="299321"/>
    <lineage>
        <taxon>Eukaryota</taxon>
        <taxon>Metazoa</taxon>
        <taxon>Chordata</taxon>
        <taxon>Craniata</taxon>
        <taxon>Vertebrata</taxon>
        <taxon>Euteleostomi</taxon>
        <taxon>Actinopterygii</taxon>
        <taxon>Neopterygii</taxon>
        <taxon>Teleostei</taxon>
        <taxon>Clupei</taxon>
        <taxon>Clupeiformes</taxon>
        <taxon>Denticipitoidei</taxon>
        <taxon>Denticipitidae</taxon>
        <taxon>Denticeps</taxon>
    </lineage>
</organism>
<dbReference type="Ensembl" id="ENSDCDT00010058773.1">
    <property type="protein sequence ID" value="ENSDCDP00010048437.1"/>
    <property type="gene ID" value="ENSDCDG00010029187.1"/>
</dbReference>
<dbReference type="PANTHER" id="PTHR10574">
    <property type="entry name" value="NETRIN/LAMININ-RELATED"/>
    <property type="match status" value="1"/>
</dbReference>
<reference evidence="13 14" key="1">
    <citation type="submission" date="2020-06" db="EMBL/GenBank/DDBJ databases">
        <authorList>
            <consortium name="Wellcome Sanger Institute Data Sharing"/>
        </authorList>
    </citation>
    <scope>NUCLEOTIDE SEQUENCE [LARGE SCALE GENOMIC DNA]</scope>
</reference>
<dbReference type="FunFam" id="2.10.25.10:FF:000333">
    <property type="entry name" value="netrin-4 isoform X2"/>
    <property type="match status" value="1"/>
</dbReference>
<dbReference type="InterPro" id="IPR002049">
    <property type="entry name" value="LE_dom"/>
</dbReference>
<evidence type="ECO:0000256" key="9">
    <source>
        <dbReference type="PROSITE-ProRule" id="PRU00460"/>
    </source>
</evidence>
<dbReference type="SUPFAM" id="SSF57196">
    <property type="entry name" value="EGF/Laminin"/>
    <property type="match status" value="3"/>
</dbReference>
<dbReference type="SMART" id="SM00643">
    <property type="entry name" value="C345C"/>
    <property type="match status" value="1"/>
</dbReference>
<dbReference type="CDD" id="cd00055">
    <property type="entry name" value="EGF_Lam"/>
    <property type="match status" value="3"/>
</dbReference>
<dbReference type="SMART" id="SM00180">
    <property type="entry name" value="EGF_Lam"/>
    <property type="match status" value="3"/>
</dbReference>
<dbReference type="PROSITE" id="PS50027">
    <property type="entry name" value="EGF_LAM_2"/>
    <property type="match status" value="3"/>
</dbReference>
<dbReference type="FunFam" id="2.170.300.10:FF:000001">
    <property type="entry name" value="Laminin subunit beta-1"/>
    <property type="match status" value="1"/>
</dbReference>
<dbReference type="GO" id="GO:0034446">
    <property type="term" value="P:substrate adhesion-dependent cell spreading"/>
    <property type="evidence" value="ECO:0007669"/>
    <property type="project" value="TreeGrafter"/>
</dbReference>
<dbReference type="Gene3D" id="2.60.120.260">
    <property type="entry name" value="Galactose-binding domain-like"/>
    <property type="match status" value="1"/>
</dbReference>
<evidence type="ECO:0000313" key="14">
    <source>
        <dbReference type="Proteomes" id="UP000694580"/>
    </source>
</evidence>
<evidence type="ECO:0000256" key="7">
    <source>
        <dbReference type="ARBA" id="ARBA00023180"/>
    </source>
</evidence>
<feature type="disulfide bond" evidence="9">
    <location>
        <begin position="328"/>
        <end position="337"/>
    </location>
</feature>
<feature type="domain" description="Laminin EGF-like" evidence="10">
    <location>
        <begin position="230"/>
        <end position="298"/>
    </location>
</feature>
<feature type="domain" description="Laminin N-terminal" evidence="12">
    <location>
        <begin position="1"/>
        <end position="229"/>
    </location>
</feature>
<dbReference type="FunFam" id="2.60.120.260:FF:000173">
    <property type="entry name" value="Netrin 4"/>
    <property type="match status" value="1"/>
</dbReference>
<comment type="caution">
    <text evidence="9">Lacks conserved residue(s) required for the propagation of feature annotation.</text>
</comment>
<evidence type="ECO:0008006" key="15">
    <source>
        <dbReference type="Google" id="ProtNLM"/>
    </source>
</evidence>
<dbReference type="Gene3D" id="2.10.25.10">
    <property type="entry name" value="Laminin"/>
    <property type="match status" value="1"/>
</dbReference>
<dbReference type="GO" id="GO:0043256">
    <property type="term" value="C:laminin complex"/>
    <property type="evidence" value="ECO:0007669"/>
    <property type="project" value="TreeGrafter"/>
</dbReference>
<accession>A0AAY4DSE8</accession>
<evidence type="ECO:0000256" key="6">
    <source>
        <dbReference type="ARBA" id="ARBA00023157"/>
    </source>
</evidence>
<keyword evidence="7" id="KW-0325">Glycoprotein</keyword>
<keyword evidence="6 9" id="KW-1015">Disulfide bond</keyword>
<dbReference type="GO" id="GO:0009888">
    <property type="term" value="P:tissue development"/>
    <property type="evidence" value="ECO:0007669"/>
    <property type="project" value="TreeGrafter"/>
</dbReference>
<evidence type="ECO:0000256" key="3">
    <source>
        <dbReference type="ARBA" id="ARBA00022530"/>
    </source>
</evidence>
<reference evidence="13" key="2">
    <citation type="submission" date="2025-08" db="UniProtKB">
        <authorList>
            <consortium name="Ensembl"/>
        </authorList>
    </citation>
    <scope>IDENTIFICATION</scope>
</reference>
<dbReference type="InterPro" id="IPR018933">
    <property type="entry name" value="Netrin_module_non-TIMP"/>
</dbReference>
<evidence type="ECO:0000256" key="4">
    <source>
        <dbReference type="ARBA" id="ARBA00022729"/>
    </source>
</evidence>
<evidence type="ECO:0000259" key="10">
    <source>
        <dbReference type="PROSITE" id="PS50027"/>
    </source>
</evidence>
<gene>
    <name evidence="13" type="primary">NTN4</name>
</gene>
<protein>
    <recommendedName>
        <fullName evidence="15">Netrin 4</fullName>
    </recommendedName>
</protein>
<keyword evidence="3" id="KW-0272">Extracellular matrix</keyword>
<evidence type="ECO:0000256" key="5">
    <source>
        <dbReference type="ARBA" id="ARBA00022737"/>
    </source>
</evidence>
<evidence type="ECO:0000259" key="11">
    <source>
        <dbReference type="PROSITE" id="PS50189"/>
    </source>
</evidence>
<dbReference type="InterPro" id="IPR008993">
    <property type="entry name" value="TIMP-like_OB-fold"/>
</dbReference>
<reference evidence="13" key="3">
    <citation type="submission" date="2025-09" db="UniProtKB">
        <authorList>
            <consortium name="Ensembl"/>
        </authorList>
    </citation>
    <scope>IDENTIFICATION</scope>
</reference>
<feature type="domain" description="Laminin EGF-like" evidence="10">
    <location>
        <begin position="361"/>
        <end position="413"/>
    </location>
</feature>
<evidence type="ECO:0000256" key="8">
    <source>
        <dbReference type="ARBA" id="ARBA00023292"/>
    </source>
</evidence>
<keyword evidence="8 9" id="KW-0424">Laminin EGF-like domain</keyword>
<dbReference type="PANTHER" id="PTHR10574:SF419">
    <property type="entry name" value="LAMININ SUBUNIT ALPHA-3-RELATED"/>
    <property type="match status" value="1"/>
</dbReference>
<dbReference type="SUPFAM" id="SSF50242">
    <property type="entry name" value="TIMP-like"/>
    <property type="match status" value="1"/>
</dbReference>
<keyword evidence="14" id="KW-1185">Reference proteome</keyword>
<evidence type="ECO:0000256" key="2">
    <source>
        <dbReference type="ARBA" id="ARBA00022525"/>
    </source>
</evidence>
<feature type="disulfide bond" evidence="9">
    <location>
        <begin position="387"/>
        <end position="396"/>
    </location>
</feature>
<dbReference type="InterPro" id="IPR001134">
    <property type="entry name" value="Netrin_domain"/>
</dbReference>
<dbReference type="Proteomes" id="UP000694580">
    <property type="component" value="Chromosome 15"/>
</dbReference>
<evidence type="ECO:0000256" key="1">
    <source>
        <dbReference type="ARBA" id="ARBA00004498"/>
    </source>
</evidence>
<dbReference type="InterPro" id="IPR008211">
    <property type="entry name" value="Laminin_N"/>
</dbReference>
<dbReference type="GO" id="GO:0016477">
    <property type="term" value="P:cell migration"/>
    <property type="evidence" value="ECO:0007669"/>
    <property type="project" value="TreeGrafter"/>
</dbReference>
<keyword evidence="4" id="KW-0732">Signal</keyword>
<dbReference type="GO" id="GO:0009887">
    <property type="term" value="P:animal organ morphogenesis"/>
    <property type="evidence" value="ECO:0007669"/>
    <property type="project" value="TreeGrafter"/>
</dbReference>
<dbReference type="GO" id="GO:0070831">
    <property type="term" value="P:basement membrane assembly"/>
    <property type="evidence" value="ECO:0007669"/>
    <property type="project" value="TreeGrafter"/>
</dbReference>
<dbReference type="GO" id="GO:0007411">
    <property type="term" value="P:axon guidance"/>
    <property type="evidence" value="ECO:0007669"/>
    <property type="project" value="TreeGrafter"/>
</dbReference>
<evidence type="ECO:0000313" key="13">
    <source>
        <dbReference type="Ensembl" id="ENSDCDP00010048437.1"/>
    </source>
</evidence>
<dbReference type="PROSITE" id="PS01248">
    <property type="entry name" value="EGF_LAM_1"/>
    <property type="match status" value="1"/>
</dbReference>
<feature type="domain" description="NTR" evidence="11">
    <location>
        <begin position="463"/>
        <end position="585"/>
    </location>
</feature>
<proteinExistence type="predicted"/>
<dbReference type="PRINTS" id="PR00011">
    <property type="entry name" value="EGFLAMININ"/>
</dbReference>
<dbReference type="PROSITE" id="PS51117">
    <property type="entry name" value="LAMININ_NTER"/>
    <property type="match status" value="1"/>
</dbReference>
<dbReference type="Gene3D" id="2.170.300.10">
    <property type="entry name" value="Tie2 ligand-binding domain superfamily"/>
    <property type="match status" value="1"/>
</dbReference>
<dbReference type="Pfam" id="PF00055">
    <property type="entry name" value="Laminin_N"/>
    <property type="match status" value="1"/>
</dbReference>
<feature type="disulfide bond" evidence="9">
    <location>
        <begin position="262"/>
        <end position="271"/>
    </location>
</feature>
<evidence type="ECO:0000259" key="12">
    <source>
        <dbReference type="PROSITE" id="PS51117"/>
    </source>
</evidence>
<name>A0AAY4DSE8_9TELE</name>
<feature type="domain" description="Laminin EGF-like" evidence="10">
    <location>
        <begin position="299"/>
        <end position="360"/>
    </location>
</feature>
<dbReference type="Pfam" id="PF01759">
    <property type="entry name" value="NTR"/>
    <property type="match status" value="1"/>
</dbReference>
<dbReference type="GeneTree" id="ENSGT00940000156615"/>
<dbReference type="FunFam" id="2.10.25.10:FF:000090">
    <property type="entry name" value="laminin subunit alpha"/>
    <property type="match status" value="1"/>
</dbReference>
<dbReference type="Pfam" id="PF00053">
    <property type="entry name" value="EGF_laminin"/>
    <property type="match status" value="3"/>
</dbReference>
<sequence>MGNLVLGRQLHTMSVCGHNKTEAFCSYGGNPGGHSHAEALEPLCSKLLCGKCSAAHRHLSHLPSDMSDSSFRNPHTWWQSAEGVVTEAIQLDLETEFYFTHLILVFRSPRPAALALDRSQDFGHTWTTLQRYASNCSQAFGLSEGNACTQKYSGAYPCTRGEVIYRVLSPWNRVDPYNASTRTQLAITNLRVRLLRRQPCPCQLKEIGAKLSTMPTEHYAVYDFIAKGSCLCNGHAEQCVPTHGYKPGRDGTNHVVHGRCVCRHHTAGPHCERCSPLYNDQPWQPANGITGASNECKKCTCNGHAESCRFDVDAWLRSGQQSGGVCDCLHNTEGQNCHRCKSGFYRDPHRPHVAPDSCKQCVCDTQGSVPEPSGVFLCNRQTGDCLCRPGVGGAHCDTCMVGFWGFHDYGCKPCHCAGDCDPFTGDCIFVSSDQDFPFVGNATQSQLFHVEELFSALRYSEKCVCKEANLRKGKEFCAMKYDYVLKVKVLSAHDKGSHAEVQVKVKKVLWHRFELQLSWGPLTLYPVSWTARGCTCPVLYPGMEYLVAGHANQRKGHLLVNMKSFVKPWRASLGYKVLHLLKNICM</sequence>
<dbReference type="SMART" id="SM00136">
    <property type="entry name" value="LamNT"/>
    <property type="match status" value="1"/>
</dbReference>
<dbReference type="InterPro" id="IPR050440">
    <property type="entry name" value="Laminin/Netrin_ECM"/>
</dbReference>
<comment type="subcellular location">
    <subcellularLocation>
        <location evidence="1">Secreted</location>
        <location evidence="1">Extracellular space</location>
        <location evidence="1">Extracellular matrix</location>
    </subcellularLocation>
</comment>
<keyword evidence="2" id="KW-0964">Secreted</keyword>
<dbReference type="PROSITE" id="PS50189">
    <property type="entry name" value="NTR"/>
    <property type="match status" value="1"/>
</dbReference>
<dbReference type="Gene3D" id="2.40.50.120">
    <property type="match status" value="1"/>
</dbReference>
<keyword evidence="5" id="KW-0677">Repeat</keyword>